<reference evidence="7" key="1">
    <citation type="submission" date="2025-08" db="UniProtKB">
        <authorList>
            <consortium name="RefSeq"/>
        </authorList>
    </citation>
    <scope>IDENTIFICATION</scope>
</reference>
<keyword evidence="4" id="KW-0560">Oxidoreductase</keyword>
<dbReference type="SUPFAM" id="SSF48264">
    <property type="entry name" value="Cytochrome P450"/>
    <property type="match status" value="1"/>
</dbReference>
<dbReference type="InterPro" id="IPR050182">
    <property type="entry name" value="Cytochrome_P450_fam2"/>
</dbReference>
<dbReference type="PRINTS" id="PR00385">
    <property type="entry name" value="P450"/>
</dbReference>
<dbReference type="InterPro" id="IPR036396">
    <property type="entry name" value="Cyt_P450_sf"/>
</dbReference>
<dbReference type="RefSeq" id="XP_005096749.2">
    <property type="nucleotide sequence ID" value="XM_005096692.3"/>
</dbReference>
<evidence type="ECO:0000256" key="4">
    <source>
        <dbReference type="RuleBase" id="RU000461"/>
    </source>
</evidence>
<comment type="similarity">
    <text evidence="1 4">Belongs to the cytochrome P450 family.</text>
</comment>
<evidence type="ECO:0000256" key="2">
    <source>
        <dbReference type="ARBA" id="ARBA00022723"/>
    </source>
</evidence>
<organism evidence="6 7">
    <name type="scientific">Aplysia californica</name>
    <name type="common">California sea hare</name>
    <dbReference type="NCBI Taxonomy" id="6500"/>
    <lineage>
        <taxon>Eukaryota</taxon>
        <taxon>Metazoa</taxon>
        <taxon>Spiralia</taxon>
        <taxon>Lophotrochozoa</taxon>
        <taxon>Mollusca</taxon>
        <taxon>Gastropoda</taxon>
        <taxon>Heterobranchia</taxon>
        <taxon>Euthyneura</taxon>
        <taxon>Tectipleura</taxon>
        <taxon>Aplysiida</taxon>
        <taxon>Aplysioidea</taxon>
        <taxon>Aplysiidae</taxon>
        <taxon>Aplysia</taxon>
    </lineage>
</organism>
<dbReference type="PANTHER" id="PTHR24300">
    <property type="entry name" value="CYTOCHROME P450 508A4-RELATED"/>
    <property type="match status" value="1"/>
</dbReference>
<dbReference type="PANTHER" id="PTHR24300:SF403">
    <property type="entry name" value="CYTOCHROME P450 306A1"/>
    <property type="match status" value="1"/>
</dbReference>
<keyword evidence="6" id="KW-1185">Reference proteome</keyword>
<dbReference type="Gene3D" id="1.10.630.10">
    <property type="entry name" value="Cytochrome P450"/>
    <property type="match status" value="1"/>
</dbReference>
<evidence type="ECO:0000256" key="5">
    <source>
        <dbReference type="SAM" id="Phobius"/>
    </source>
</evidence>
<keyword evidence="3 4" id="KW-0408">Iron</keyword>
<dbReference type="Pfam" id="PF00067">
    <property type="entry name" value="p450"/>
    <property type="match status" value="1"/>
</dbReference>
<evidence type="ECO:0000256" key="1">
    <source>
        <dbReference type="ARBA" id="ARBA00010617"/>
    </source>
</evidence>
<evidence type="ECO:0000313" key="6">
    <source>
        <dbReference type="Proteomes" id="UP000694888"/>
    </source>
</evidence>
<dbReference type="Proteomes" id="UP000694888">
    <property type="component" value="Unplaced"/>
</dbReference>
<dbReference type="GeneID" id="101849608"/>
<protein>
    <submittedName>
        <fullName evidence="7">Vitamin D 25-hydroxylase</fullName>
    </submittedName>
</protein>
<keyword evidence="5" id="KW-1133">Transmembrane helix</keyword>
<dbReference type="InterPro" id="IPR002401">
    <property type="entry name" value="Cyt_P450_E_grp-I"/>
</dbReference>
<sequence>MLLETVLSLSATSWLLVIVGVVTLIYFLTSDRDNRKLPPSPGLALPIVGHLYMMKKNPIELLQKWREKLGDIFMLRMGSTNMVFLNGHDVLKEALVKKADVFSDRPLAALRHIFPDVHSGILAASGPNWKEQRTTSLAILREFGMGKNILADKIAEEVDVYVKELLKHKGQPTELRSITNMSVSNVICAIIFGRRYELDDKQFAKMMYIFNELVRRATSTSLFQFFPFIMFLPFDMAGVKDLITLFKESRDFTMNIVEERLEGFDPNVMDNFVAAYRRDMENKKEAGVHTYLDEENLNRVIANLFVAGTETTASTILWCYLFILHHPEVQEKIYKEICEHVGTNRVPGIQDKSKLKYLQAVIYETLRMANIVPLSLTHTATEDTEIKGYVIPKGATVVPNLYSALMDEKVWGDPQNFRPERFLDSQGNIVKKEELIPFSLGRRVCLGEALAQMELILYLSTMFQRFEFLPADPSNLPPIKGVFGITMPPEPYQIRCVERKQFNNVIRND</sequence>
<gene>
    <name evidence="7" type="primary">LOC101849608</name>
</gene>
<name>A0ABM0JLX0_APLCA</name>
<accession>A0ABM0JLX0</accession>
<dbReference type="InterPro" id="IPR017972">
    <property type="entry name" value="Cyt_P450_CS"/>
</dbReference>
<keyword evidence="4" id="KW-0349">Heme</keyword>
<proteinExistence type="inferred from homology"/>
<keyword evidence="5" id="KW-0812">Transmembrane</keyword>
<feature type="transmembrane region" description="Helical" evidence="5">
    <location>
        <begin position="6"/>
        <end position="28"/>
    </location>
</feature>
<dbReference type="InterPro" id="IPR001128">
    <property type="entry name" value="Cyt_P450"/>
</dbReference>
<keyword evidence="5" id="KW-0472">Membrane</keyword>
<dbReference type="PRINTS" id="PR00463">
    <property type="entry name" value="EP450I"/>
</dbReference>
<evidence type="ECO:0000256" key="3">
    <source>
        <dbReference type="ARBA" id="ARBA00023004"/>
    </source>
</evidence>
<keyword evidence="2 4" id="KW-0479">Metal-binding</keyword>
<dbReference type="PROSITE" id="PS00086">
    <property type="entry name" value="CYTOCHROME_P450"/>
    <property type="match status" value="1"/>
</dbReference>
<keyword evidence="4" id="KW-0503">Monooxygenase</keyword>
<evidence type="ECO:0000313" key="7">
    <source>
        <dbReference type="RefSeq" id="XP_005096749.2"/>
    </source>
</evidence>